<dbReference type="EMBL" id="JACAZH010000032">
    <property type="protein sequence ID" value="KAF7338757.1"/>
    <property type="molecule type" value="Genomic_DNA"/>
</dbReference>
<dbReference type="Proteomes" id="UP000623467">
    <property type="component" value="Unassembled WGS sequence"/>
</dbReference>
<feature type="domain" description="F-box" evidence="1">
    <location>
        <begin position="95"/>
        <end position="151"/>
    </location>
</feature>
<evidence type="ECO:0000313" key="2">
    <source>
        <dbReference type="EMBL" id="KAF7338757.1"/>
    </source>
</evidence>
<gene>
    <name evidence="2" type="ORF">MSAN_02198100</name>
</gene>
<keyword evidence="3" id="KW-1185">Reference proteome</keyword>
<accession>A0A8H7CJY9</accession>
<protein>
    <recommendedName>
        <fullName evidence="1">F-box domain-containing protein</fullName>
    </recommendedName>
</protein>
<proteinExistence type="predicted"/>
<dbReference type="InterPro" id="IPR001810">
    <property type="entry name" value="F-box_dom"/>
</dbReference>
<name>A0A8H7CJY9_9AGAR</name>
<evidence type="ECO:0000313" key="3">
    <source>
        <dbReference type="Proteomes" id="UP000623467"/>
    </source>
</evidence>
<organism evidence="2 3">
    <name type="scientific">Mycena sanguinolenta</name>
    <dbReference type="NCBI Taxonomy" id="230812"/>
    <lineage>
        <taxon>Eukaryota</taxon>
        <taxon>Fungi</taxon>
        <taxon>Dikarya</taxon>
        <taxon>Basidiomycota</taxon>
        <taxon>Agaricomycotina</taxon>
        <taxon>Agaricomycetes</taxon>
        <taxon>Agaricomycetidae</taxon>
        <taxon>Agaricales</taxon>
        <taxon>Marasmiineae</taxon>
        <taxon>Mycenaceae</taxon>
        <taxon>Mycena</taxon>
    </lineage>
</organism>
<dbReference type="InterPro" id="IPR036047">
    <property type="entry name" value="F-box-like_dom_sf"/>
</dbReference>
<dbReference type="Pfam" id="PF12937">
    <property type="entry name" value="F-box-like"/>
    <property type="match status" value="1"/>
</dbReference>
<reference evidence="2" key="1">
    <citation type="submission" date="2020-05" db="EMBL/GenBank/DDBJ databases">
        <title>Mycena genomes resolve the evolution of fungal bioluminescence.</title>
        <authorList>
            <person name="Tsai I.J."/>
        </authorList>
    </citation>
    <scope>NUCLEOTIDE SEQUENCE</scope>
    <source>
        <strain evidence="2">160909Yilan</strain>
    </source>
</reference>
<dbReference type="AlphaFoldDB" id="A0A8H7CJY9"/>
<sequence length="602" mass="66736">MEREQRVTYSYGPFSGVLPHPAERAQLHTVLRSNGPGLIDYRLQAASIEERVAEYDQEIGKVQSLLNKMVTDRTILQKYAVACLGVSGPIQRLLDDILLRIFGFSCAFQPARMTYQARFDVLDHSLLRSLAQVCTDWRSLIMDSPALWAKIGMGSFGLFLDRRMIPFASLALERSGTAPLHICICTHGSGFGSGLFSSLRSSILPPEFTQNPGPSILELFAQHSHRWKKAMISIGESGQAVAQGLTLVENFPLLETLHIAALPDECDRFESAPALTDITLEHPIPPNPKLPWRQLRSFTYAGLRRVTDVTKVKSQLSLCPQITTLWFHNVFLESPRPYTTPPPPLPAIVSDSHTLGISIFPDVEACHGESHGFIALLGCITLRRAHTLVLQAEHDEPFLWSQSAFLAFSARSALHTTLRALEISDVMICAEQLLECLSGLPSLESLSISDPCPTSYNYIDGYGYNSALAMFPVNDTLLRGLTWTPGSHPLVPQLHSFACKTFMQFEESNYLDFVRSRVAPERNADGPFQSSVLYYLHATVSPILTEGLSKLALQKVLISRLERDYLGTAWPQSSKLDPNDLSAPIKGRLDCDSAASYSDGEY</sequence>
<evidence type="ECO:0000259" key="1">
    <source>
        <dbReference type="Pfam" id="PF12937"/>
    </source>
</evidence>
<comment type="caution">
    <text evidence="2">The sequence shown here is derived from an EMBL/GenBank/DDBJ whole genome shotgun (WGS) entry which is preliminary data.</text>
</comment>
<dbReference type="Gene3D" id="1.20.1280.50">
    <property type="match status" value="1"/>
</dbReference>
<dbReference type="SUPFAM" id="SSF81383">
    <property type="entry name" value="F-box domain"/>
    <property type="match status" value="1"/>
</dbReference>
<dbReference type="OrthoDB" id="3057283at2759"/>